<evidence type="ECO:0000256" key="10">
    <source>
        <dbReference type="SAM" id="SignalP"/>
    </source>
</evidence>
<evidence type="ECO:0000256" key="4">
    <source>
        <dbReference type="ARBA" id="ARBA00022753"/>
    </source>
</evidence>
<dbReference type="PANTHER" id="PTHR12174">
    <property type="entry name" value="SIGNAL PEPTIDE PEPTIDASE"/>
    <property type="match status" value="1"/>
</dbReference>
<organism evidence="12 13">
    <name type="scientific">Thalassiosira pseudonana</name>
    <name type="common">Marine diatom</name>
    <name type="synonym">Cyclotella nana</name>
    <dbReference type="NCBI Taxonomy" id="35128"/>
    <lineage>
        <taxon>Eukaryota</taxon>
        <taxon>Sar</taxon>
        <taxon>Stramenopiles</taxon>
        <taxon>Ochrophyta</taxon>
        <taxon>Bacillariophyta</taxon>
        <taxon>Coscinodiscophyceae</taxon>
        <taxon>Thalassiosirophycidae</taxon>
        <taxon>Thalassiosirales</taxon>
        <taxon>Thalassiosiraceae</taxon>
        <taxon>Thalassiosira</taxon>
    </lineage>
</organism>
<dbReference type="Pfam" id="PF02225">
    <property type="entry name" value="PA"/>
    <property type="match status" value="1"/>
</dbReference>
<keyword evidence="6 9" id="KW-1133">Transmembrane helix</keyword>
<feature type="compositionally biased region" description="Low complexity" evidence="8">
    <location>
        <begin position="482"/>
        <end position="503"/>
    </location>
</feature>
<dbReference type="Pfam" id="PF04258">
    <property type="entry name" value="Peptidase_A22B"/>
    <property type="match status" value="1"/>
</dbReference>
<dbReference type="HOGENOM" id="CLU_022054_0_0_1"/>
<feature type="domain" description="PA" evidence="11">
    <location>
        <begin position="127"/>
        <end position="165"/>
    </location>
</feature>
<dbReference type="RefSeq" id="XP_002295974.1">
    <property type="nucleotide sequence ID" value="XM_002295938.1"/>
</dbReference>
<feature type="compositionally biased region" description="Low complexity" evidence="8">
    <location>
        <begin position="517"/>
        <end position="532"/>
    </location>
</feature>
<dbReference type="InterPro" id="IPR007369">
    <property type="entry name" value="Peptidase_A22B_SPP"/>
</dbReference>
<reference evidence="12 13" key="1">
    <citation type="journal article" date="2004" name="Science">
        <title>The genome of the diatom Thalassiosira pseudonana: ecology, evolution, and metabolism.</title>
        <authorList>
            <person name="Armbrust E.V."/>
            <person name="Berges J.A."/>
            <person name="Bowler C."/>
            <person name="Green B.R."/>
            <person name="Martinez D."/>
            <person name="Putnam N.H."/>
            <person name="Zhou S."/>
            <person name="Allen A.E."/>
            <person name="Apt K.E."/>
            <person name="Bechner M."/>
            <person name="Brzezinski M.A."/>
            <person name="Chaal B.K."/>
            <person name="Chiovitti A."/>
            <person name="Davis A.K."/>
            <person name="Demarest M.S."/>
            <person name="Detter J.C."/>
            <person name="Glavina T."/>
            <person name="Goodstein D."/>
            <person name="Hadi M.Z."/>
            <person name="Hellsten U."/>
            <person name="Hildebrand M."/>
            <person name="Jenkins B.D."/>
            <person name="Jurka J."/>
            <person name="Kapitonov V.V."/>
            <person name="Kroger N."/>
            <person name="Lau W.W."/>
            <person name="Lane T.W."/>
            <person name="Larimer F.W."/>
            <person name="Lippmeier J.C."/>
            <person name="Lucas S."/>
            <person name="Medina M."/>
            <person name="Montsant A."/>
            <person name="Obornik M."/>
            <person name="Parker M.S."/>
            <person name="Palenik B."/>
            <person name="Pazour G.J."/>
            <person name="Richardson P.M."/>
            <person name="Rynearson T.A."/>
            <person name="Saito M.A."/>
            <person name="Schwartz D.C."/>
            <person name="Thamatrakoln K."/>
            <person name="Valentin K."/>
            <person name="Vardi A."/>
            <person name="Wilkerson F.P."/>
            <person name="Rokhsar D.S."/>
        </authorList>
    </citation>
    <scope>NUCLEOTIDE SEQUENCE [LARGE SCALE GENOMIC DNA]</scope>
    <source>
        <strain evidence="12 13">CCMP1335</strain>
    </source>
</reference>
<dbReference type="GO" id="GO:0030660">
    <property type="term" value="C:Golgi-associated vesicle membrane"/>
    <property type="evidence" value="ECO:0000318"/>
    <property type="project" value="GO_Central"/>
</dbReference>
<dbReference type="PANTHER" id="PTHR12174:SF75">
    <property type="entry name" value="SIGNAL PEPTIDE PEPTIDASE-LIKE 2"/>
    <property type="match status" value="1"/>
</dbReference>
<keyword evidence="5" id="KW-0378">Hydrolase</keyword>
<accession>B5YNU1</accession>
<feature type="transmembrane region" description="Helical" evidence="9">
    <location>
        <begin position="651"/>
        <end position="672"/>
    </location>
</feature>
<evidence type="ECO:0000256" key="1">
    <source>
        <dbReference type="ARBA" id="ARBA00004337"/>
    </source>
</evidence>
<evidence type="ECO:0000256" key="9">
    <source>
        <dbReference type="SAM" id="Phobius"/>
    </source>
</evidence>
<dbReference type="SUPFAM" id="SSF52025">
    <property type="entry name" value="PA domain"/>
    <property type="match status" value="1"/>
</dbReference>
<dbReference type="GeneID" id="7447189"/>
<dbReference type="InterPro" id="IPR003137">
    <property type="entry name" value="PA_domain"/>
</dbReference>
<dbReference type="Proteomes" id="UP000001449">
    <property type="component" value="Chromosome 7"/>
</dbReference>
<keyword evidence="7 9" id="KW-0472">Membrane</keyword>
<dbReference type="GO" id="GO:0098554">
    <property type="term" value="C:cytoplasmic side of endoplasmic reticulum membrane"/>
    <property type="evidence" value="ECO:0000318"/>
    <property type="project" value="GO_Central"/>
</dbReference>
<keyword evidence="13" id="KW-1185">Reference proteome</keyword>
<dbReference type="CDD" id="cd00538">
    <property type="entry name" value="PA"/>
    <property type="match status" value="1"/>
</dbReference>
<gene>
    <name evidence="12" type="ORF">THAPS_23616</name>
</gene>
<keyword evidence="3 9" id="KW-0812">Transmembrane</keyword>
<evidence type="ECO:0000256" key="5">
    <source>
        <dbReference type="ARBA" id="ARBA00022801"/>
    </source>
</evidence>
<dbReference type="GO" id="GO:0033619">
    <property type="term" value="P:membrane protein proteolysis"/>
    <property type="evidence" value="ECO:0000318"/>
    <property type="project" value="GO_Central"/>
</dbReference>
<reference evidence="12 13" key="2">
    <citation type="journal article" date="2008" name="Nature">
        <title>The Phaeodactylum genome reveals the evolutionary history of diatom genomes.</title>
        <authorList>
            <person name="Bowler C."/>
            <person name="Allen A.E."/>
            <person name="Badger J.H."/>
            <person name="Grimwood J."/>
            <person name="Jabbari K."/>
            <person name="Kuo A."/>
            <person name="Maheswari U."/>
            <person name="Martens C."/>
            <person name="Maumus F."/>
            <person name="Otillar R.P."/>
            <person name="Rayko E."/>
            <person name="Salamov A."/>
            <person name="Vandepoele K."/>
            <person name="Beszteri B."/>
            <person name="Gruber A."/>
            <person name="Heijde M."/>
            <person name="Katinka M."/>
            <person name="Mock T."/>
            <person name="Valentin K."/>
            <person name="Verret F."/>
            <person name="Berges J.A."/>
            <person name="Brownlee C."/>
            <person name="Cadoret J.P."/>
            <person name="Chiovitti A."/>
            <person name="Choi C.J."/>
            <person name="Coesel S."/>
            <person name="De Martino A."/>
            <person name="Detter J.C."/>
            <person name="Durkin C."/>
            <person name="Falciatore A."/>
            <person name="Fournet J."/>
            <person name="Haruta M."/>
            <person name="Huysman M.J."/>
            <person name="Jenkins B.D."/>
            <person name="Jiroutova K."/>
            <person name="Jorgensen R.E."/>
            <person name="Joubert Y."/>
            <person name="Kaplan A."/>
            <person name="Kroger N."/>
            <person name="Kroth P.G."/>
            <person name="La Roche J."/>
            <person name="Lindquist E."/>
            <person name="Lommer M."/>
            <person name="Martin-Jezequel V."/>
            <person name="Lopez P.J."/>
            <person name="Lucas S."/>
            <person name="Mangogna M."/>
            <person name="McGinnis K."/>
            <person name="Medlin L.K."/>
            <person name="Montsant A."/>
            <person name="Oudot-Le Secq M.P."/>
            <person name="Napoli C."/>
            <person name="Obornik M."/>
            <person name="Parker M.S."/>
            <person name="Petit J.L."/>
            <person name="Porcel B.M."/>
            <person name="Poulsen N."/>
            <person name="Robison M."/>
            <person name="Rychlewski L."/>
            <person name="Rynearson T.A."/>
            <person name="Schmutz J."/>
            <person name="Shapiro H."/>
            <person name="Siaut M."/>
            <person name="Stanley M."/>
            <person name="Sussman M.R."/>
            <person name="Taylor A.R."/>
            <person name="Vardi A."/>
            <person name="von Dassow P."/>
            <person name="Vyverman W."/>
            <person name="Willis A."/>
            <person name="Wyrwicz L.S."/>
            <person name="Rokhsar D.S."/>
            <person name="Weissenbach J."/>
            <person name="Armbrust E.V."/>
            <person name="Green B.R."/>
            <person name="Van de Peer Y."/>
            <person name="Grigoriev I.V."/>
        </authorList>
    </citation>
    <scope>NUCLEOTIDE SEQUENCE [LARGE SCALE GENOMIC DNA]</scope>
    <source>
        <strain evidence="12 13">CCMP1335</strain>
    </source>
</reference>
<keyword evidence="10" id="KW-0732">Signal</keyword>
<dbReference type="eggNOG" id="KOG2442">
    <property type="taxonomic scope" value="Eukaryota"/>
</dbReference>
<evidence type="ECO:0000256" key="2">
    <source>
        <dbReference type="ARBA" id="ARBA00006859"/>
    </source>
</evidence>
<dbReference type="KEGG" id="tps:THAPS_23616"/>
<evidence type="ECO:0000313" key="13">
    <source>
        <dbReference type="Proteomes" id="UP000001449"/>
    </source>
</evidence>
<protein>
    <recommendedName>
        <fullName evidence="11">PA domain-containing protein</fullName>
    </recommendedName>
</protein>
<feature type="transmembrane region" description="Helical" evidence="9">
    <location>
        <begin position="349"/>
        <end position="369"/>
    </location>
</feature>
<evidence type="ECO:0000256" key="3">
    <source>
        <dbReference type="ARBA" id="ARBA00022692"/>
    </source>
</evidence>
<evidence type="ECO:0000259" key="11">
    <source>
        <dbReference type="Pfam" id="PF02225"/>
    </source>
</evidence>
<feature type="chain" id="PRO_5002841409" description="PA domain-containing protein" evidence="10">
    <location>
        <begin position="28"/>
        <end position="926"/>
    </location>
</feature>
<dbReference type="OMA" id="CESAKEY"/>
<evidence type="ECO:0000313" key="12">
    <source>
        <dbReference type="EMBL" id="ACI64691.1"/>
    </source>
</evidence>
<proteinExistence type="inferred from homology"/>
<dbReference type="Gene3D" id="3.50.30.30">
    <property type="match status" value="1"/>
</dbReference>
<dbReference type="GO" id="GO:0098553">
    <property type="term" value="C:lumenal side of endoplasmic reticulum membrane"/>
    <property type="evidence" value="ECO:0000318"/>
    <property type="project" value="GO_Central"/>
</dbReference>
<dbReference type="InterPro" id="IPR046450">
    <property type="entry name" value="PA_dom_sf"/>
</dbReference>
<comment type="similarity">
    <text evidence="2">Belongs to the peptidase A22B family.</text>
</comment>
<keyword evidence="4" id="KW-0967">Endosome</keyword>
<feature type="transmembrane region" description="Helical" evidence="9">
    <location>
        <begin position="567"/>
        <end position="585"/>
    </location>
</feature>
<feature type="transmembrane region" description="Helical" evidence="9">
    <location>
        <begin position="859"/>
        <end position="876"/>
    </location>
</feature>
<feature type="transmembrane region" description="Helical" evidence="9">
    <location>
        <begin position="540"/>
        <end position="561"/>
    </location>
</feature>
<dbReference type="PaxDb" id="35128-Thaps23616"/>
<feature type="transmembrane region" description="Helical" evidence="9">
    <location>
        <begin position="621"/>
        <end position="645"/>
    </location>
</feature>
<evidence type="ECO:0000256" key="8">
    <source>
        <dbReference type="SAM" id="MobiDB-lite"/>
    </source>
</evidence>
<dbReference type="SMART" id="SM00730">
    <property type="entry name" value="PSN"/>
    <property type="match status" value="1"/>
</dbReference>
<feature type="transmembrane region" description="Helical" evidence="9">
    <location>
        <begin position="831"/>
        <end position="853"/>
    </location>
</feature>
<evidence type="ECO:0000256" key="6">
    <source>
        <dbReference type="ARBA" id="ARBA00022989"/>
    </source>
</evidence>
<sequence>MKSQRSSSAAAAAAAILVATTVTIAQAVEPTTFVDVRRVDINYLFRITATESTFSQTSPPKGYKSSTKHPLSSSSKLSSDFSSFHLTLPPPSDVWLCDESKGYIDYSNPTGNTDLFDTVTGNGFLYQKYVLVERGECSFEAKTRSAQRLGAAGVIIRNTLDSRYGLVDEDYVEDESRHGPPLWENTLWPKEKYDYECGNNNAVGGVGLRAEIETSRLNFSPPPYNGEHNNVLLTGTVEDGNLCALESYGMKNNNDGEDGDSFFRKHCPSERCLLTGRNATADGSKMEACCAWDLNIVMSRDGDNDGDAIPAEEEEEIIIPSLFVTMKYGEELYQLVLDSESNNNLNGDAYHFSTIVLWALAVFSLWIACCESAKEYRDSWKVISVAVNDGVLVFQRNSVRPASEGGEGGGRARADTDDTMNLAEDGDLELAAVDDLGMQVEMTEQREGGENGVFAAAAAAAAASANDEFVINSDDDKDDETPATTENNAATADESNAAATPAEEGSSEPVSTSAADTPAPVSTPTQQTQQQVIAQPRMELNAMHAVLFVACASGILFLLFFFDLARIVTVVYGLGGSAVMAQIIFQPLYTRFSARIFGESFAAKLSANVNLPKVRDLGWKWIDVLSSASGYALGIMWIIVSFSYVQPLTVTYYWVVQDIMGVCYCILILGLIQINTIKVASILLVLVFIYDVFYVFVTPYIFGRSVMVDVASGASSSVDQAYCDKYPSESACAGSEAPLPMLLALPWIGDFRGGFSMIGLGDLVLPGLLISFAARYDASKDLVRKCSQTSNVRNGNAVVTESAAASSGETTEQSRQQYQVGRIKKALFRGYFGPLMVAYAVGLAAAYIAVWGMKKGQPALLYLVPACLGTMVFLGWKRKELSDLWTGPKIMLKANRILRLATKVPQIRSEAERAASTSLADTTSIA</sequence>
<dbReference type="GO" id="GO:0005765">
    <property type="term" value="C:lysosomal membrane"/>
    <property type="evidence" value="ECO:0000318"/>
    <property type="project" value="GO_Central"/>
</dbReference>
<comment type="subcellular location">
    <subcellularLocation>
        <location evidence="1">Endosome membrane</location>
        <topology evidence="1">Multi-pass membrane protein</topology>
    </subcellularLocation>
</comment>
<feature type="region of interest" description="Disordered" evidence="8">
    <location>
        <begin position="471"/>
        <end position="532"/>
    </location>
</feature>
<feature type="signal peptide" evidence="10">
    <location>
        <begin position="1"/>
        <end position="27"/>
    </location>
</feature>
<dbReference type="GO" id="GO:0010008">
    <property type="term" value="C:endosome membrane"/>
    <property type="evidence" value="ECO:0007669"/>
    <property type="project" value="UniProtKB-SubCell"/>
</dbReference>
<dbReference type="InterPro" id="IPR006639">
    <property type="entry name" value="Preselin/SPP"/>
</dbReference>
<evidence type="ECO:0000256" key="7">
    <source>
        <dbReference type="ARBA" id="ARBA00023136"/>
    </source>
</evidence>
<dbReference type="AlphaFoldDB" id="B5YNU1"/>
<feature type="transmembrane region" description="Helical" evidence="9">
    <location>
        <begin position="679"/>
        <end position="702"/>
    </location>
</feature>
<dbReference type="GO" id="GO:0042500">
    <property type="term" value="F:aspartic endopeptidase activity, intramembrane cleaving"/>
    <property type="evidence" value="ECO:0000318"/>
    <property type="project" value="GO_Central"/>
</dbReference>
<feature type="transmembrane region" description="Helical" evidence="9">
    <location>
        <begin position="755"/>
        <end position="774"/>
    </location>
</feature>
<name>B5YNU1_THAPS</name>
<dbReference type="EMBL" id="CP001160">
    <property type="protein sequence ID" value="ACI64691.1"/>
    <property type="molecule type" value="Genomic_DNA"/>
</dbReference>
<dbReference type="InParanoid" id="B5YNU1"/>